<proteinExistence type="predicted"/>
<dbReference type="AlphaFoldDB" id="A0A0F9FMI3"/>
<organism evidence="1">
    <name type="scientific">marine sediment metagenome</name>
    <dbReference type="NCBI Taxonomy" id="412755"/>
    <lineage>
        <taxon>unclassified sequences</taxon>
        <taxon>metagenomes</taxon>
        <taxon>ecological metagenomes</taxon>
    </lineage>
</organism>
<gene>
    <name evidence="1" type="ORF">LCGC14_1933040</name>
</gene>
<evidence type="ECO:0000313" key="1">
    <source>
        <dbReference type="EMBL" id="KKL87604.1"/>
    </source>
</evidence>
<sequence length="80" mass="9026">MLRVPPRHDCWVTEKHPWCRRMSVWDVHVASPLVTVDGKAGCWPGSELSRVGLQITGEPSLEQWRDAGILLQQAEGAAHW</sequence>
<comment type="caution">
    <text evidence="1">The sequence shown here is derived from an EMBL/GenBank/DDBJ whole genome shotgun (WGS) entry which is preliminary data.</text>
</comment>
<dbReference type="EMBL" id="LAZR01020793">
    <property type="protein sequence ID" value="KKL87604.1"/>
    <property type="molecule type" value="Genomic_DNA"/>
</dbReference>
<name>A0A0F9FMI3_9ZZZZ</name>
<accession>A0A0F9FMI3</accession>
<protein>
    <submittedName>
        <fullName evidence="1">Uncharacterized protein</fullName>
    </submittedName>
</protein>
<reference evidence="1" key="1">
    <citation type="journal article" date="2015" name="Nature">
        <title>Complex archaea that bridge the gap between prokaryotes and eukaryotes.</title>
        <authorList>
            <person name="Spang A."/>
            <person name="Saw J.H."/>
            <person name="Jorgensen S.L."/>
            <person name="Zaremba-Niedzwiedzka K."/>
            <person name="Martijn J."/>
            <person name="Lind A.E."/>
            <person name="van Eijk R."/>
            <person name="Schleper C."/>
            <person name="Guy L."/>
            <person name="Ettema T.J."/>
        </authorList>
    </citation>
    <scope>NUCLEOTIDE SEQUENCE</scope>
</reference>